<keyword evidence="1" id="KW-0175">Coiled coil</keyword>
<feature type="coiled-coil region" evidence="1">
    <location>
        <begin position="22"/>
        <end position="70"/>
    </location>
</feature>
<comment type="caution">
    <text evidence="3">The sequence shown here is derived from an EMBL/GenBank/DDBJ whole genome shotgun (WGS) entry which is preliminary data.</text>
</comment>
<evidence type="ECO:0000256" key="1">
    <source>
        <dbReference type="SAM" id="Coils"/>
    </source>
</evidence>
<dbReference type="AlphaFoldDB" id="A0A2S6A281"/>
<evidence type="ECO:0000256" key="2">
    <source>
        <dbReference type="SAM" id="MobiDB-lite"/>
    </source>
</evidence>
<reference evidence="3 4" key="1">
    <citation type="submission" date="2018-02" db="EMBL/GenBank/DDBJ databases">
        <title>8 Nocardia nova and 1 Nocardia cyriacigeorgica strain used for evolution to TMP-SMX.</title>
        <authorList>
            <person name="Mehta H."/>
            <person name="Weng J."/>
            <person name="Shamoo Y."/>
        </authorList>
    </citation>
    <scope>NUCLEOTIDE SEQUENCE [LARGE SCALE GENOMIC DNA]</scope>
    <source>
        <strain evidence="3 4">BAA2227</strain>
    </source>
</reference>
<dbReference type="EMBL" id="PSZD01000015">
    <property type="protein sequence ID" value="PPJ25667.1"/>
    <property type="molecule type" value="Genomic_DNA"/>
</dbReference>
<dbReference type="InterPro" id="IPR004401">
    <property type="entry name" value="YbaB/EbfC"/>
</dbReference>
<dbReference type="Proteomes" id="UP000238356">
    <property type="component" value="Unassembled WGS sequence"/>
</dbReference>
<dbReference type="GO" id="GO:0003677">
    <property type="term" value="F:DNA binding"/>
    <property type="evidence" value="ECO:0007669"/>
    <property type="project" value="InterPro"/>
</dbReference>
<feature type="region of interest" description="Disordered" evidence="2">
    <location>
        <begin position="122"/>
        <end position="142"/>
    </location>
</feature>
<protein>
    <recommendedName>
        <fullName evidence="5">YbaB/EbfC family DNA-binding protein</fullName>
    </recommendedName>
</protein>
<organism evidence="3 4">
    <name type="scientific">Nocardia nova</name>
    <dbReference type="NCBI Taxonomy" id="37330"/>
    <lineage>
        <taxon>Bacteria</taxon>
        <taxon>Bacillati</taxon>
        <taxon>Actinomycetota</taxon>
        <taxon>Actinomycetes</taxon>
        <taxon>Mycobacteriales</taxon>
        <taxon>Nocardiaceae</taxon>
        <taxon>Nocardia</taxon>
    </lineage>
</organism>
<dbReference type="SUPFAM" id="SSF82607">
    <property type="entry name" value="YbaB-like"/>
    <property type="match status" value="1"/>
</dbReference>
<dbReference type="Gene3D" id="3.30.1310.10">
    <property type="entry name" value="Nucleoid-associated protein YbaB-like domain"/>
    <property type="match status" value="1"/>
</dbReference>
<sequence>MEDNRLSRFGRREDTDMDRWRREALRSANSGLRNQVERLLDSYEQQHSRLAEINQRLENVRVQADSADSSVTATVDAGGVLTDLSLSAAALRKPAAELVRTIVEATQEAARRARRQSEAAAASVAADLDDQPDLPDILDESPMLRDIREFFRGTDTSAGGTSP</sequence>
<keyword evidence="4" id="KW-1185">Reference proteome</keyword>
<accession>A0A2S6A281</accession>
<dbReference type="Pfam" id="PF02575">
    <property type="entry name" value="YbaB_DNA_bd"/>
    <property type="match status" value="1"/>
</dbReference>
<proteinExistence type="predicted"/>
<gene>
    <name evidence="3" type="ORF">C5F51_22860</name>
</gene>
<evidence type="ECO:0000313" key="3">
    <source>
        <dbReference type="EMBL" id="PPJ25667.1"/>
    </source>
</evidence>
<feature type="compositionally biased region" description="Acidic residues" evidence="2">
    <location>
        <begin position="127"/>
        <end position="139"/>
    </location>
</feature>
<evidence type="ECO:0008006" key="5">
    <source>
        <dbReference type="Google" id="ProtNLM"/>
    </source>
</evidence>
<name>A0A2S6A281_9NOCA</name>
<evidence type="ECO:0000313" key="4">
    <source>
        <dbReference type="Proteomes" id="UP000238356"/>
    </source>
</evidence>
<dbReference type="InterPro" id="IPR036894">
    <property type="entry name" value="YbaB-like_sf"/>
</dbReference>